<dbReference type="PANTHER" id="PTHR31310">
    <property type="match status" value="1"/>
</dbReference>
<dbReference type="Pfam" id="PF19356">
    <property type="entry name" value="DUF5933"/>
    <property type="match status" value="1"/>
</dbReference>
<comment type="caution">
    <text evidence="8">The sequence shown here is derived from an EMBL/GenBank/DDBJ whole genome shotgun (WGS) entry which is preliminary data.</text>
</comment>
<evidence type="ECO:0000256" key="5">
    <source>
        <dbReference type="SAM" id="Phobius"/>
    </source>
</evidence>
<evidence type="ECO:0000256" key="4">
    <source>
        <dbReference type="ARBA" id="ARBA00023136"/>
    </source>
</evidence>
<feature type="transmembrane region" description="Helical" evidence="5">
    <location>
        <begin position="362"/>
        <end position="383"/>
    </location>
</feature>
<keyword evidence="9" id="KW-1185">Reference proteome</keyword>
<dbReference type="InterPro" id="IPR026841">
    <property type="entry name" value="Aur1/Ipt1"/>
</dbReference>
<evidence type="ECO:0000259" key="6">
    <source>
        <dbReference type="Pfam" id="PF14378"/>
    </source>
</evidence>
<feature type="transmembrane region" description="Helical" evidence="5">
    <location>
        <begin position="135"/>
        <end position="154"/>
    </location>
</feature>
<dbReference type="EMBL" id="JANRHA010000012">
    <property type="protein sequence ID" value="MDG3016265.1"/>
    <property type="molecule type" value="Genomic_DNA"/>
</dbReference>
<dbReference type="GO" id="GO:0016020">
    <property type="term" value="C:membrane"/>
    <property type="evidence" value="ECO:0007669"/>
    <property type="project" value="UniProtKB-SubCell"/>
</dbReference>
<accession>A0A9X4REU5</accession>
<keyword evidence="2 5" id="KW-0812">Transmembrane</keyword>
<evidence type="ECO:0000259" key="7">
    <source>
        <dbReference type="Pfam" id="PF19356"/>
    </source>
</evidence>
<evidence type="ECO:0000313" key="9">
    <source>
        <dbReference type="Proteomes" id="UP001152755"/>
    </source>
</evidence>
<sequence length="442" mass="47554">MLTNRTVRPAGVRGRWIALAVAAVVFLILLELASAHYGFTGPTVNLLHDLVGPPKSGPVLWAGLALAVVRLPPRARWTAVASAAGIDVLFAAARFAFTDDRVTFGNGALLTILGIAVLASVRWSGPRRADALKGVGLGMLLIVATKVGDAWLTITALTRPMVLDQYVQTSDRALGNPSWVMGRVVDALGPVGYQVLHTVYIELPVGAMVVALWQLRNHWPEHHLVRTFLLIGILGPLIYLVFPVVGPVFAFGADGGAWAVANVWPHRVPIDLAPHAVRFDEWTPRNCMPSLHTAWASAIFIHSRRGPRWLRILGAVWLACTLTATLGFGYHYGIDLIAGAVFCLTVESALREPGRGWGWFRWRLLLWGAAGVTAVLVATRFLAVQMATHAIPAGAALVGVLVVTILGFYATFFAEEGTPLWAWGHPGERAGAADLGERLSSA</sequence>
<dbReference type="Proteomes" id="UP001152755">
    <property type="component" value="Unassembled WGS sequence"/>
</dbReference>
<comment type="subcellular location">
    <subcellularLocation>
        <location evidence="1">Membrane</location>
        <topology evidence="1">Multi-pass membrane protein</topology>
    </subcellularLocation>
</comment>
<feature type="domain" description="Inositolphosphotransferase Aur1/Ipt1" evidence="6">
    <location>
        <begin position="195"/>
        <end position="344"/>
    </location>
</feature>
<proteinExistence type="predicted"/>
<feature type="transmembrane region" description="Helical" evidence="5">
    <location>
        <begin position="389"/>
        <end position="412"/>
    </location>
</feature>
<keyword evidence="3 5" id="KW-1133">Transmembrane helix</keyword>
<evidence type="ECO:0000256" key="2">
    <source>
        <dbReference type="ARBA" id="ARBA00022692"/>
    </source>
</evidence>
<organism evidence="8 9">
    <name type="scientific">Speluncibacter jeojiensis</name>
    <dbReference type="NCBI Taxonomy" id="2710754"/>
    <lineage>
        <taxon>Bacteria</taxon>
        <taxon>Bacillati</taxon>
        <taxon>Actinomycetota</taxon>
        <taxon>Actinomycetes</taxon>
        <taxon>Mycobacteriales</taxon>
        <taxon>Speluncibacteraceae</taxon>
        <taxon>Speluncibacter</taxon>
    </lineage>
</organism>
<dbReference type="CDD" id="cd03386">
    <property type="entry name" value="PAP2_Aur1_like"/>
    <property type="match status" value="1"/>
</dbReference>
<name>A0A9X4REU5_9ACTN</name>
<evidence type="ECO:0000256" key="3">
    <source>
        <dbReference type="ARBA" id="ARBA00022989"/>
    </source>
</evidence>
<feature type="domain" description="DUF5933" evidence="7">
    <location>
        <begin position="16"/>
        <end position="154"/>
    </location>
</feature>
<dbReference type="InterPro" id="IPR045977">
    <property type="entry name" value="DUF5933"/>
</dbReference>
<gene>
    <name evidence="8" type="ORF">NVS88_17050</name>
</gene>
<dbReference type="InterPro" id="IPR052185">
    <property type="entry name" value="IPC_Synthase-Related"/>
</dbReference>
<dbReference type="Pfam" id="PF14378">
    <property type="entry name" value="PAP2_3"/>
    <property type="match status" value="1"/>
</dbReference>
<feature type="transmembrane region" description="Helical" evidence="5">
    <location>
        <begin position="103"/>
        <end position="123"/>
    </location>
</feature>
<keyword evidence="4 5" id="KW-0472">Membrane</keyword>
<feature type="transmembrane region" description="Helical" evidence="5">
    <location>
        <begin position="191"/>
        <end position="212"/>
    </location>
</feature>
<feature type="transmembrane region" description="Helical" evidence="5">
    <location>
        <begin position="78"/>
        <end position="97"/>
    </location>
</feature>
<dbReference type="PANTHER" id="PTHR31310:SF7">
    <property type="entry name" value="PA-PHOSPHATASE RELATED-FAMILY PROTEIN DDB_G0268928"/>
    <property type="match status" value="1"/>
</dbReference>
<reference evidence="8" key="1">
    <citation type="submission" date="2022-08" db="EMBL/GenBank/DDBJ databases">
        <title>Genome analysis of Corynebacteriales strain.</title>
        <authorList>
            <person name="Lee S.D."/>
        </authorList>
    </citation>
    <scope>NUCLEOTIDE SEQUENCE</scope>
    <source>
        <strain evidence="8">D3-21</strain>
    </source>
</reference>
<dbReference type="AlphaFoldDB" id="A0A9X4REU5"/>
<evidence type="ECO:0000313" key="8">
    <source>
        <dbReference type="EMBL" id="MDG3016265.1"/>
    </source>
</evidence>
<feature type="transmembrane region" description="Helical" evidence="5">
    <location>
        <begin position="224"/>
        <end position="242"/>
    </location>
</feature>
<evidence type="ECO:0000256" key="1">
    <source>
        <dbReference type="ARBA" id="ARBA00004141"/>
    </source>
</evidence>
<protein>
    <submittedName>
        <fullName evidence="8">Phosphatase PAP2 family protein</fullName>
    </submittedName>
</protein>
<feature type="transmembrane region" description="Helical" evidence="5">
    <location>
        <begin position="309"/>
        <end position="326"/>
    </location>
</feature>